<proteinExistence type="predicted"/>
<reference evidence="6 7" key="1">
    <citation type="submission" date="2024-09" db="EMBL/GenBank/DDBJ databases">
        <title>A chromosome-level genome assembly of Gray's grenadier anchovy, Coilia grayii.</title>
        <authorList>
            <person name="Fu Z."/>
        </authorList>
    </citation>
    <scope>NUCLEOTIDE SEQUENCE [LARGE SCALE GENOMIC DNA]</scope>
    <source>
        <strain evidence="6">G4</strain>
        <tissue evidence="6">Muscle</tissue>
    </source>
</reference>
<dbReference type="PANTHER" id="PTHR13271">
    <property type="entry name" value="UNCHARACTERIZED PUTATIVE METHYLTRANSFERASE"/>
    <property type="match status" value="1"/>
</dbReference>
<name>A0ABD1JJR5_9TELE</name>
<dbReference type="InterPro" id="IPR001214">
    <property type="entry name" value="SET_dom"/>
</dbReference>
<keyword evidence="7" id="KW-1185">Reference proteome</keyword>
<dbReference type="GO" id="GO:0032259">
    <property type="term" value="P:methylation"/>
    <property type="evidence" value="ECO:0007669"/>
    <property type="project" value="UniProtKB-KW"/>
</dbReference>
<evidence type="ECO:0000313" key="7">
    <source>
        <dbReference type="Proteomes" id="UP001591681"/>
    </source>
</evidence>
<evidence type="ECO:0000259" key="5">
    <source>
        <dbReference type="Pfam" id="PF09273"/>
    </source>
</evidence>
<dbReference type="AlphaFoldDB" id="A0ABD1JJR5"/>
<evidence type="ECO:0000256" key="3">
    <source>
        <dbReference type="ARBA" id="ARBA00022691"/>
    </source>
</evidence>
<dbReference type="InterPro" id="IPR046341">
    <property type="entry name" value="SET_dom_sf"/>
</dbReference>
<dbReference type="FunFam" id="3.90.1410.10:FF:000002">
    <property type="entry name" value="SET domain-containing protein 4 isoform X1"/>
    <property type="match status" value="1"/>
</dbReference>
<gene>
    <name evidence="6" type="ORF">ACEWY4_016235</name>
</gene>
<protein>
    <recommendedName>
        <fullName evidence="8">SET domain-containing protein 4</fullName>
    </recommendedName>
</protein>
<dbReference type="InterPro" id="IPR016852">
    <property type="entry name" value="SET_MeTrfase"/>
</dbReference>
<dbReference type="SUPFAM" id="SSF82199">
    <property type="entry name" value="SET domain"/>
    <property type="match status" value="1"/>
</dbReference>
<accession>A0ABD1JJR5</accession>
<dbReference type="InterPro" id="IPR050600">
    <property type="entry name" value="SETD3_SETD6_MTase"/>
</dbReference>
<dbReference type="EMBL" id="JBHFQA010000014">
    <property type="protein sequence ID" value="KAL2087407.1"/>
    <property type="molecule type" value="Genomic_DNA"/>
</dbReference>
<comment type="caution">
    <text evidence="6">The sequence shown here is derived from an EMBL/GenBank/DDBJ whole genome shotgun (WGS) entry which is preliminary data.</text>
</comment>
<feature type="domain" description="SET" evidence="4">
    <location>
        <begin position="54"/>
        <end position="268"/>
    </location>
</feature>
<keyword evidence="3" id="KW-0949">S-adenosyl-L-methionine</keyword>
<dbReference type="Gene3D" id="3.90.1410.10">
    <property type="entry name" value="set domain protein methyltransferase, domain 1"/>
    <property type="match status" value="1"/>
</dbReference>
<keyword evidence="1" id="KW-0489">Methyltransferase</keyword>
<dbReference type="Gene3D" id="3.90.1420.10">
    <property type="entry name" value="Rubisco LSMT, substrate-binding domain"/>
    <property type="match status" value="1"/>
</dbReference>
<dbReference type="InterPro" id="IPR036464">
    <property type="entry name" value="Rubisco_LSMT_subst-bd_sf"/>
</dbReference>
<dbReference type="Pfam" id="PF00856">
    <property type="entry name" value="SET"/>
    <property type="match status" value="1"/>
</dbReference>
<evidence type="ECO:0000313" key="6">
    <source>
        <dbReference type="EMBL" id="KAL2087407.1"/>
    </source>
</evidence>
<dbReference type="InterPro" id="IPR044429">
    <property type="entry name" value="SETD4_SET"/>
</dbReference>
<dbReference type="GO" id="GO:0008168">
    <property type="term" value="F:methyltransferase activity"/>
    <property type="evidence" value="ECO:0007669"/>
    <property type="project" value="UniProtKB-KW"/>
</dbReference>
<organism evidence="6 7">
    <name type="scientific">Coilia grayii</name>
    <name type="common">Gray's grenadier anchovy</name>
    <dbReference type="NCBI Taxonomy" id="363190"/>
    <lineage>
        <taxon>Eukaryota</taxon>
        <taxon>Metazoa</taxon>
        <taxon>Chordata</taxon>
        <taxon>Craniata</taxon>
        <taxon>Vertebrata</taxon>
        <taxon>Euteleostomi</taxon>
        <taxon>Actinopterygii</taxon>
        <taxon>Neopterygii</taxon>
        <taxon>Teleostei</taxon>
        <taxon>Clupei</taxon>
        <taxon>Clupeiformes</taxon>
        <taxon>Clupeoidei</taxon>
        <taxon>Engraulidae</taxon>
        <taxon>Coilinae</taxon>
        <taxon>Coilia</taxon>
    </lineage>
</organism>
<sequence>MGHRGRRSRKKKKKRTPESQTLCHESIFVELRRWLKERGFRSKLLIPAHFSDTGRGLMATSPIAANEMLISLPEQCLLTTSTVLRSYLGEYIKRWQPPVSPLLALCAFLIAERHAGSLSKWKPYIDVLPQTYTCPAYFTDDVISLLPTGLRTKALDQRERVWELHSSAVAFFASLQPLLHEPAETVFSHDALRWAWCSVNTRTVYMKHPQSPYLSTEKDNYALAPYLDLLNHCPQVQVTAGFNQASRCYEIRSVQGCRKFHQAFICYGPHDNQRLLLDYGFVAPGNPHSVVYVDLGTLKLCLDDRDKQLPQKFLFLKEHDFLMNLTFGLDGPSWRLMTALRLLSLKPEQYASWKTVLLGAAVSKDREEGATQAALKLCKILLEESSMALKRLSLLKEGADSYLTEELSVVEFLRREEQVILGHSQKLLCLQRQPLPCQPSSEQNQAG</sequence>
<dbReference type="InterPro" id="IPR015353">
    <property type="entry name" value="Rubisco_LSMT_subst-bd"/>
</dbReference>
<dbReference type="Proteomes" id="UP001591681">
    <property type="component" value="Unassembled WGS sequence"/>
</dbReference>
<evidence type="ECO:0000256" key="1">
    <source>
        <dbReference type="ARBA" id="ARBA00022603"/>
    </source>
</evidence>
<evidence type="ECO:0000259" key="4">
    <source>
        <dbReference type="Pfam" id="PF00856"/>
    </source>
</evidence>
<dbReference type="CDD" id="cd19177">
    <property type="entry name" value="SET_SETD4"/>
    <property type="match status" value="1"/>
</dbReference>
<dbReference type="Pfam" id="PF09273">
    <property type="entry name" value="Rubis-subs-bind"/>
    <property type="match status" value="1"/>
</dbReference>
<keyword evidence="2" id="KW-0808">Transferase</keyword>
<dbReference type="PIRSF" id="PIRSF027158">
    <property type="entry name" value="Lys_MTase_YDR198C_prd"/>
    <property type="match status" value="1"/>
</dbReference>
<evidence type="ECO:0000256" key="2">
    <source>
        <dbReference type="ARBA" id="ARBA00022679"/>
    </source>
</evidence>
<evidence type="ECO:0008006" key="8">
    <source>
        <dbReference type="Google" id="ProtNLM"/>
    </source>
</evidence>
<feature type="domain" description="Rubisco LSMT substrate-binding" evidence="5">
    <location>
        <begin position="304"/>
        <end position="421"/>
    </location>
</feature>
<dbReference type="PANTHER" id="PTHR13271:SF151">
    <property type="entry name" value="SET DOMAIN-CONTAINING PROTEIN 4"/>
    <property type="match status" value="1"/>
</dbReference>